<sequence length="122" mass="14053">FTGAQRARCVLFFHETNSATRVQRIFRTEYGRDPPSRPSIYSWHKNFDETGCCVRHEKSPGHPQVSDATVEQVRETFARSPKKSTRRAAVETGIPQKTIWRVLRRCSTSTSQSCRSKKKNHS</sequence>
<proteinExistence type="predicted"/>
<gene>
    <name evidence="3" type="ORF">g.6326</name>
</gene>
<dbReference type="PANTHER" id="PTHR47326">
    <property type="entry name" value="TRANSPOSABLE ELEMENT TC3 TRANSPOSASE-LIKE PROTEIN"/>
    <property type="match status" value="1"/>
</dbReference>
<dbReference type="GO" id="GO:0005634">
    <property type="term" value="C:nucleus"/>
    <property type="evidence" value="ECO:0007669"/>
    <property type="project" value="UniProtKB-SubCell"/>
</dbReference>
<evidence type="ECO:0000256" key="1">
    <source>
        <dbReference type="ARBA" id="ARBA00004123"/>
    </source>
</evidence>
<feature type="non-terminal residue" evidence="3">
    <location>
        <position position="1"/>
    </location>
</feature>
<protein>
    <recommendedName>
        <fullName evidence="2">DUF4817 domain-containing protein</fullName>
    </recommendedName>
</protein>
<dbReference type="PANTHER" id="PTHR47326:SF1">
    <property type="entry name" value="HTH PSQ-TYPE DOMAIN-CONTAINING PROTEIN"/>
    <property type="match status" value="1"/>
</dbReference>
<dbReference type="AlphaFoldDB" id="A0A1B6GMK1"/>
<dbReference type="EMBL" id="GECZ01006110">
    <property type="protein sequence ID" value="JAS63659.1"/>
    <property type="molecule type" value="Transcribed_RNA"/>
</dbReference>
<feature type="non-terminal residue" evidence="3">
    <location>
        <position position="122"/>
    </location>
</feature>
<accession>A0A1B6GMK1</accession>
<evidence type="ECO:0000259" key="2">
    <source>
        <dbReference type="Pfam" id="PF16087"/>
    </source>
</evidence>
<dbReference type="InterPro" id="IPR032135">
    <property type="entry name" value="DUF4817"/>
</dbReference>
<dbReference type="SUPFAM" id="SSF46689">
    <property type="entry name" value="Homeodomain-like"/>
    <property type="match status" value="1"/>
</dbReference>
<evidence type="ECO:0000313" key="3">
    <source>
        <dbReference type="EMBL" id="JAS63659.1"/>
    </source>
</evidence>
<reference evidence="3" key="1">
    <citation type="submission" date="2015-11" db="EMBL/GenBank/DDBJ databases">
        <title>De novo transcriptome assembly of four potential Pierce s Disease insect vectors from Arizona vineyards.</title>
        <authorList>
            <person name="Tassone E.E."/>
        </authorList>
    </citation>
    <scope>NUCLEOTIDE SEQUENCE</scope>
</reference>
<comment type="subcellular location">
    <subcellularLocation>
        <location evidence="1">Nucleus</location>
    </subcellularLocation>
</comment>
<organism evidence="3">
    <name type="scientific">Cuerna arida</name>
    <dbReference type="NCBI Taxonomy" id="1464854"/>
    <lineage>
        <taxon>Eukaryota</taxon>
        <taxon>Metazoa</taxon>
        <taxon>Ecdysozoa</taxon>
        <taxon>Arthropoda</taxon>
        <taxon>Hexapoda</taxon>
        <taxon>Insecta</taxon>
        <taxon>Pterygota</taxon>
        <taxon>Neoptera</taxon>
        <taxon>Paraneoptera</taxon>
        <taxon>Hemiptera</taxon>
        <taxon>Auchenorrhyncha</taxon>
        <taxon>Membracoidea</taxon>
        <taxon>Cicadellidae</taxon>
        <taxon>Cicadellinae</taxon>
        <taxon>Proconiini</taxon>
        <taxon>Cuerna</taxon>
    </lineage>
</organism>
<feature type="domain" description="DUF4817" evidence="2">
    <location>
        <begin position="2"/>
        <end position="51"/>
    </location>
</feature>
<dbReference type="Pfam" id="PF16087">
    <property type="entry name" value="DUF4817"/>
    <property type="match status" value="1"/>
</dbReference>
<dbReference type="InterPro" id="IPR009057">
    <property type="entry name" value="Homeodomain-like_sf"/>
</dbReference>
<name>A0A1B6GMK1_9HEMI</name>